<evidence type="ECO:0000313" key="1">
    <source>
        <dbReference type="EMBL" id="MFF5287961.1"/>
    </source>
</evidence>
<dbReference type="Proteomes" id="UP001602245">
    <property type="component" value="Unassembled WGS sequence"/>
</dbReference>
<accession>A0ABW6W4N7</accession>
<gene>
    <name evidence="1" type="ORF">ACFY35_00885</name>
</gene>
<dbReference type="RefSeq" id="WP_169516345.1">
    <property type="nucleotide sequence ID" value="NZ_JBIAZU010000001.1"/>
</dbReference>
<organism evidence="1 2">
    <name type="scientific">Paractinoplanes globisporus</name>
    <dbReference type="NCBI Taxonomy" id="113565"/>
    <lineage>
        <taxon>Bacteria</taxon>
        <taxon>Bacillati</taxon>
        <taxon>Actinomycetota</taxon>
        <taxon>Actinomycetes</taxon>
        <taxon>Micromonosporales</taxon>
        <taxon>Micromonosporaceae</taxon>
        <taxon>Paractinoplanes</taxon>
    </lineage>
</organism>
<protein>
    <submittedName>
        <fullName evidence="1">Uncharacterized protein</fullName>
    </submittedName>
</protein>
<evidence type="ECO:0000313" key="2">
    <source>
        <dbReference type="Proteomes" id="UP001602245"/>
    </source>
</evidence>
<dbReference type="EMBL" id="JBIAZU010000001">
    <property type="protein sequence ID" value="MFF5287961.1"/>
    <property type="molecule type" value="Genomic_DNA"/>
</dbReference>
<proteinExistence type="predicted"/>
<name>A0ABW6W4N7_9ACTN</name>
<keyword evidence="2" id="KW-1185">Reference proteome</keyword>
<comment type="caution">
    <text evidence="1">The sequence shown here is derived from an EMBL/GenBank/DDBJ whole genome shotgun (WGS) entry which is preliminary data.</text>
</comment>
<reference evidence="1 2" key="1">
    <citation type="submission" date="2024-10" db="EMBL/GenBank/DDBJ databases">
        <title>The Natural Products Discovery Center: Release of the First 8490 Sequenced Strains for Exploring Actinobacteria Biosynthetic Diversity.</title>
        <authorList>
            <person name="Kalkreuter E."/>
            <person name="Kautsar S.A."/>
            <person name="Yang D."/>
            <person name="Bader C.D."/>
            <person name="Teijaro C.N."/>
            <person name="Fluegel L."/>
            <person name="Davis C.M."/>
            <person name="Simpson J.R."/>
            <person name="Lauterbach L."/>
            <person name="Steele A.D."/>
            <person name="Gui C."/>
            <person name="Meng S."/>
            <person name="Li G."/>
            <person name="Viehrig K."/>
            <person name="Ye F."/>
            <person name="Su P."/>
            <person name="Kiefer A.F."/>
            <person name="Nichols A."/>
            <person name="Cepeda A.J."/>
            <person name="Yan W."/>
            <person name="Fan B."/>
            <person name="Jiang Y."/>
            <person name="Adhikari A."/>
            <person name="Zheng C.-J."/>
            <person name="Schuster L."/>
            <person name="Cowan T.M."/>
            <person name="Smanski M.J."/>
            <person name="Chevrette M.G."/>
            <person name="De Carvalho L.P.S."/>
            <person name="Shen B."/>
        </authorList>
    </citation>
    <scope>NUCLEOTIDE SEQUENCE [LARGE SCALE GENOMIC DNA]</scope>
    <source>
        <strain evidence="1 2">NPDC000087</strain>
    </source>
</reference>
<sequence>MSPLAQRDGVEEMVTVTNAVVFVQPDRFEVNAARCLDYCAVRRYAVAGLVCGDWPAALQMLDTGLASVIIVSSPSQFDAAGEARIEIVPKRLHRRRPATRPVARMASLT</sequence>